<evidence type="ECO:0000313" key="1">
    <source>
        <dbReference type="EMBL" id="KAF7195489.1"/>
    </source>
</evidence>
<organism evidence="1 2">
    <name type="scientific">Pseudocercospora fuligena</name>
    <dbReference type="NCBI Taxonomy" id="685502"/>
    <lineage>
        <taxon>Eukaryota</taxon>
        <taxon>Fungi</taxon>
        <taxon>Dikarya</taxon>
        <taxon>Ascomycota</taxon>
        <taxon>Pezizomycotina</taxon>
        <taxon>Dothideomycetes</taxon>
        <taxon>Dothideomycetidae</taxon>
        <taxon>Mycosphaerellales</taxon>
        <taxon>Mycosphaerellaceae</taxon>
        <taxon>Pseudocercospora</taxon>
    </lineage>
</organism>
<evidence type="ECO:0008006" key="3">
    <source>
        <dbReference type="Google" id="ProtNLM"/>
    </source>
</evidence>
<dbReference type="PANTHER" id="PTHR48312">
    <property type="match status" value="1"/>
</dbReference>
<dbReference type="SUPFAM" id="SSF52540">
    <property type="entry name" value="P-loop containing nucleoside triphosphate hydrolases"/>
    <property type="match status" value="1"/>
</dbReference>
<gene>
    <name evidence="1" type="ORF">HII31_03083</name>
</gene>
<protein>
    <recommendedName>
        <fullName evidence="3">Sulfotransferase domain-containing protein</fullName>
    </recommendedName>
</protein>
<accession>A0A8H6RQ63</accession>
<evidence type="ECO:0000313" key="2">
    <source>
        <dbReference type="Proteomes" id="UP000660729"/>
    </source>
</evidence>
<comment type="caution">
    <text evidence="1">The sequence shown here is derived from an EMBL/GenBank/DDBJ whole genome shotgun (WGS) entry which is preliminary data.</text>
</comment>
<dbReference type="Gene3D" id="3.40.50.300">
    <property type="entry name" value="P-loop containing nucleotide triphosphate hydrolases"/>
    <property type="match status" value="1"/>
</dbReference>
<dbReference type="InterPro" id="IPR027417">
    <property type="entry name" value="P-loop_NTPase"/>
</dbReference>
<dbReference type="Proteomes" id="UP000660729">
    <property type="component" value="Unassembled WGS sequence"/>
</dbReference>
<dbReference type="OrthoDB" id="3650366at2759"/>
<keyword evidence="2" id="KW-1185">Reference proteome</keyword>
<dbReference type="EMBL" id="JABCIY010000039">
    <property type="protein sequence ID" value="KAF7195489.1"/>
    <property type="molecule type" value="Genomic_DNA"/>
</dbReference>
<dbReference type="PANTHER" id="PTHR48312:SF1">
    <property type="entry name" value="SULFOTRANSFERASE"/>
    <property type="match status" value="1"/>
</dbReference>
<dbReference type="AlphaFoldDB" id="A0A8H6RQ63"/>
<sequence>MARWQQKRAFLFSHPRTASNLFTRILSGQSDWQVSDYLFFDAFQYTRDAFDGISLDDAADATRQEHTSLVGQGYKQLEAVMCSSMDKQQHLLLKDHAHLVMPVEVTYGNDEIATISKRTNPTIFSDALMLSWQPIILIRNPILIYESWLRAEGSPYPDLESQYAKIYTTLRFQRYIDDWYRAHHVDPIILEADDVIERPDVLEKFCELTGMRKNELKYEWETTPVPAKFMSNERFRRFLQTIQDSTGIDNTRTSKGVKLEDRKVKWNEEFGVERAEVLARRVIESWPDYESLRERRLAV</sequence>
<name>A0A8H6RQ63_9PEZI</name>
<reference evidence="1" key="1">
    <citation type="submission" date="2020-04" db="EMBL/GenBank/DDBJ databases">
        <title>Draft genome resource of the tomato pathogen Pseudocercospora fuligena.</title>
        <authorList>
            <person name="Zaccaron A."/>
        </authorList>
    </citation>
    <scope>NUCLEOTIDE SEQUENCE</scope>
    <source>
        <strain evidence="1">PF001</strain>
    </source>
</reference>
<proteinExistence type="predicted"/>